<accession>A0A1V4IFZ2</accession>
<evidence type="ECO:0000313" key="2">
    <source>
        <dbReference type="Proteomes" id="UP000190648"/>
    </source>
</evidence>
<comment type="caution">
    <text evidence="1">The sequence shown here is derived from an EMBL/GenBank/DDBJ whole genome shotgun (WGS) entry which is preliminary data.</text>
</comment>
<proteinExistence type="predicted"/>
<organism evidence="1 2">
    <name type="scientific">Patagioenas fasciata monilis</name>
    <dbReference type="NCBI Taxonomy" id="372326"/>
    <lineage>
        <taxon>Eukaryota</taxon>
        <taxon>Metazoa</taxon>
        <taxon>Chordata</taxon>
        <taxon>Craniata</taxon>
        <taxon>Vertebrata</taxon>
        <taxon>Euteleostomi</taxon>
        <taxon>Archelosauria</taxon>
        <taxon>Archosauria</taxon>
        <taxon>Dinosauria</taxon>
        <taxon>Saurischia</taxon>
        <taxon>Theropoda</taxon>
        <taxon>Coelurosauria</taxon>
        <taxon>Aves</taxon>
        <taxon>Neognathae</taxon>
        <taxon>Neoaves</taxon>
        <taxon>Columbimorphae</taxon>
        <taxon>Columbiformes</taxon>
        <taxon>Columbidae</taxon>
        <taxon>Patagioenas</taxon>
    </lineage>
</organism>
<dbReference type="EMBL" id="LSYS01009753">
    <property type="protein sequence ID" value="OPJ58873.1"/>
    <property type="molecule type" value="Genomic_DNA"/>
</dbReference>
<name>A0A1V4IFZ2_PATFA</name>
<dbReference type="AlphaFoldDB" id="A0A1V4IFZ2"/>
<evidence type="ECO:0000313" key="1">
    <source>
        <dbReference type="EMBL" id="OPJ58873.1"/>
    </source>
</evidence>
<dbReference type="Proteomes" id="UP000190648">
    <property type="component" value="Unassembled WGS sequence"/>
</dbReference>
<gene>
    <name evidence="1" type="ORF">AV530_000610</name>
</gene>
<reference evidence="1 2" key="1">
    <citation type="submission" date="2016-02" db="EMBL/GenBank/DDBJ databases">
        <title>Band-tailed pigeon sequencing and assembly.</title>
        <authorList>
            <person name="Soares A.E."/>
            <person name="Novak B.J."/>
            <person name="Rice E.S."/>
            <person name="O'Connell B."/>
            <person name="Chang D."/>
            <person name="Weber S."/>
            <person name="Shapiro B."/>
        </authorList>
    </citation>
    <scope>NUCLEOTIDE SEQUENCE [LARGE SCALE GENOMIC DNA]</scope>
    <source>
        <strain evidence="1">BTP2013</strain>
        <tissue evidence="1">Blood</tissue>
    </source>
</reference>
<protein>
    <submittedName>
        <fullName evidence="1">Uncharacterized protein</fullName>
    </submittedName>
</protein>
<sequence>MGKHLVATARAKTAVITSLDCSAASSEWSTRLILPFMARFSLPVHSGKDSPASLQIWCKFSPANTSLHSGAQLFCFLIEYLLKQNHATSVLQSTRAS</sequence>
<keyword evidence="2" id="KW-1185">Reference proteome</keyword>